<proteinExistence type="predicted"/>
<dbReference type="Proteomes" id="UP001064489">
    <property type="component" value="Chromosome 5"/>
</dbReference>
<evidence type="ECO:0000313" key="2">
    <source>
        <dbReference type="Proteomes" id="UP001064489"/>
    </source>
</evidence>
<protein>
    <submittedName>
        <fullName evidence="1">Uncharacterized protein</fullName>
    </submittedName>
</protein>
<accession>A0AAD5IU71</accession>
<dbReference type="AlphaFoldDB" id="A0AAD5IU71"/>
<organism evidence="1 2">
    <name type="scientific">Acer negundo</name>
    <name type="common">Box elder</name>
    <dbReference type="NCBI Taxonomy" id="4023"/>
    <lineage>
        <taxon>Eukaryota</taxon>
        <taxon>Viridiplantae</taxon>
        <taxon>Streptophyta</taxon>
        <taxon>Embryophyta</taxon>
        <taxon>Tracheophyta</taxon>
        <taxon>Spermatophyta</taxon>
        <taxon>Magnoliopsida</taxon>
        <taxon>eudicotyledons</taxon>
        <taxon>Gunneridae</taxon>
        <taxon>Pentapetalae</taxon>
        <taxon>rosids</taxon>
        <taxon>malvids</taxon>
        <taxon>Sapindales</taxon>
        <taxon>Sapindaceae</taxon>
        <taxon>Hippocastanoideae</taxon>
        <taxon>Acereae</taxon>
        <taxon>Acer</taxon>
    </lineage>
</organism>
<gene>
    <name evidence="1" type="ORF">LWI28_014487</name>
</gene>
<keyword evidence="2" id="KW-1185">Reference proteome</keyword>
<dbReference type="EMBL" id="JAJSOW010000102">
    <property type="protein sequence ID" value="KAI9177379.1"/>
    <property type="molecule type" value="Genomic_DNA"/>
</dbReference>
<sequence length="123" mass="13822">MYIGDHSSILRSVSNSSQMPMANEHRWRSLSDAKVKVANDVHWRSLSDTEITVQLFTNANGQRTPFANSRLRWPTVSIGDHSLILRLVFNSLQMPWPTDTVGDHSPIPKSISKGISNAIIHNM</sequence>
<reference evidence="1" key="1">
    <citation type="journal article" date="2022" name="Plant J.">
        <title>Strategies of tolerance reflected in two North American maple genomes.</title>
        <authorList>
            <person name="McEvoy S.L."/>
            <person name="Sezen U.U."/>
            <person name="Trouern-Trend A."/>
            <person name="McMahon S.M."/>
            <person name="Schaberg P.G."/>
            <person name="Yang J."/>
            <person name="Wegrzyn J.L."/>
            <person name="Swenson N.G."/>
        </authorList>
    </citation>
    <scope>NUCLEOTIDE SEQUENCE</scope>
    <source>
        <strain evidence="1">91603</strain>
    </source>
</reference>
<comment type="caution">
    <text evidence="1">The sequence shown here is derived from an EMBL/GenBank/DDBJ whole genome shotgun (WGS) entry which is preliminary data.</text>
</comment>
<evidence type="ECO:0000313" key="1">
    <source>
        <dbReference type="EMBL" id="KAI9177379.1"/>
    </source>
</evidence>
<reference evidence="1" key="2">
    <citation type="submission" date="2023-02" db="EMBL/GenBank/DDBJ databases">
        <authorList>
            <person name="Swenson N.G."/>
            <person name="Wegrzyn J.L."/>
            <person name="Mcevoy S.L."/>
        </authorList>
    </citation>
    <scope>NUCLEOTIDE SEQUENCE</scope>
    <source>
        <strain evidence="1">91603</strain>
        <tissue evidence="1">Leaf</tissue>
    </source>
</reference>
<name>A0AAD5IU71_ACENE</name>